<evidence type="ECO:0000313" key="1">
    <source>
        <dbReference type="EMBL" id="KAF2568880.1"/>
    </source>
</evidence>
<dbReference type="Proteomes" id="UP000712281">
    <property type="component" value="Unassembled WGS sequence"/>
</dbReference>
<proteinExistence type="predicted"/>
<gene>
    <name evidence="1" type="ORF">F2Q68_00025544</name>
</gene>
<reference evidence="1" key="1">
    <citation type="submission" date="2019-12" db="EMBL/GenBank/DDBJ databases">
        <title>Genome sequencing and annotation of Brassica cretica.</title>
        <authorList>
            <person name="Studholme D.J."/>
            <person name="Sarris P.F."/>
        </authorList>
    </citation>
    <scope>NUCLEOTIDE SEQUENCE</scope>
    <source>
        <strain evidence="1">PFS-001/15</strain>
        <tissue evidence="1">Leaf</tissue>
    </source>
</reference>
<organism evidence="1 2">
    <name type="scientific">Brassica cretica</name>
    <name type="common">Mustard</name>
    <dbReference type="NCBI Taxonomy" id="69181"/>
    <lineage>
        <taxon>Eukaryota</taxon>
        <taxon>Viridiplantae</taxon>
        <taxon>Streptophyta</taxon>
        <taxon>Embryophyta</taxon>
        <taxon>Tracheophyta</taxon>
        <taxon>Spermatophyta</taxon>
        <taxon>Magnoliopsida</taxon>
        <taxon>eudicotyledons</taxon>
        <taxon>Gunneridae</taxon>
        <taxon>Pentapetalae</taxon>
        <taxon>rosids</taxon>
        <taxon>malvids</taxon>
        <taxon>Brassicales</taxon>
        <taxon>Brassicaceae</taxon>
        <taxon>Brassiceae</taxon>
        <taxon>Brassica</taxon>
    </lineage>
</organism>
<evidence type="ECO:0000313" key="2">
    <source>
        <dbReference type="Proteomes" id="UP000712281"/>
    </source>
</evidence>
<name>A0A8S9IFP6_BRACR</name>
<accession>A0A8S9IFP6</accession>
<protein>
    <submittedName>
        <fullName evidence="1">Uncharacterized protein</fullName>
    </submittedName>
</protein>
<dbReference type="AlphaFoldDB" id="A0A8S9IFP6"/>
<sequence length="133" mass="15355">MAATKKSETDLEAFQGNLLGSLLTFNAHEVFWRSLLHVCSFITDLRVLLFEYACFPDLSQTLENFQESLVTYNALEEDFMEVYGAIKVEELSDHLVNISECVEDDGSFKFEVDFMEDFHEIFLENFMHAKSST</sequence>
<dbReference type="EMBL" id="QGKW02001911">
    <property type="protein sequence ID" value="KAF2568880.1"/>
    <property type="molecule type" value="Genomic_DNA"/>
</dbReference>
<comment type="caution">
    <text evidence="1">The sequence shown here is derived from an EMBL/GenBank/DDBJ whole genome shotgun (WGS) entry which is preliminary data.</text>
</comment>